<name>A0A1E5LJP6_9BACI</name>
<dbReference type="Pfam" id="PF05163">
    <property type="entry name" value="DinB"/>
    <property type="match status" value="1"/>
</dbReference>
<dbReference type="STRING" id="1305675.BFG57_08590"/>
<dbReference type="PANTHER" id="PTHR37302:SF3">
    <property type="entry name" value="DAMAGE-INDUCIBLE PROTEIN DINB"/>
    <property type="match status" value="1"/>
</dbReference>
<dbReference type="EMBL" id="MJEH01000003">
    <property type="protein sequence ID" value="OEH94304.1"/>
    <property type="molecule type" value="Genomic_DNA"/>
</dbReference>
<dbReference type="PANTHER" id="PTHR37302">
    <property type="entry name" value="SLR1116 PROTEIN"/>
    <property type="match status" value="1"/>
</dbReference>
<accession>A0A1E5LJP6</accession>
<dbReference type="SUPFAM" id="SSF109854">
    <property type="entry name" value="DinB/YfiT-like putative metalloenzymes"/>
    <property type="match status" value="1"/>
</dbReference>
<protein>
    <submittedName>
        <fullName evidence="4">Damage-inducible protein DinB</fullName>
    </submittedName>
</protein>
<evidence type="ECO:0000256" key="1">
    <source>
        <dbReference type="ARBA" id="ARBA00008635"/>
    </source>
</evidence>
<dbReference type="InterPro" id="IPR007837">
    <property type="entry name" value="DinB"/>
</dbReference>
<dbReference type="GO" id="GO:0046872">
    <property type="term" value="F:metal ion binding"/>
    <property type="evidence" value="ECO:0007669"/>
    <property type="project" value="UniProtKB-KW"/>
</dbReference>
<reference evidence="4 5" key="1">
    <citation type="submission" date="2016-08" db="EMBL/GenBank/DDBJ databases">
        <title>Genome of Bacillus solimangrovi GH2-4.</title>
        <authorList>
            <person name="Lim S."/>
            <person name="Kim B.-C."/>
        </authorList>
    </citation>
    <scope>NUCLEOTIDE SEQUENCE [LARGE SCALE GENOMIC DNA]</scope>
    <source>
        <strain evidence="4 5">GH2-4</strain>
    </source>
</reference>
<comment type="caution">
    <text evidence="4">The sequence shown here is derived from an EMBL/GenBank/DDBJ whole genome shotgun (WGS) entry which is preliminary data.</text>
</comment>
<dbReference type="AlphaFoldDB" id="A0A1E5LJP6"/>
<organism evidence="4 5">
    <name type="scientific">Bacillus solimangrovi</name>
    <dbReference type="NCBI Taxonomy" id="1305675"/>
    <lineage>
        <taxon>Bacteria</taxon>
        <taxon>Bacillati</taxon>
        <taxon>Bacillota</taxon>
        <taxon>Bacilli</taxon>
        <taxon>Bacillales</taxon>
        <taxon>Bacillaceae</taxon>
        <taxon>Bacillus</taxon>
    </lineage>
</organism>
<feature type="binding site" evidence="3">
    <location>
        <position position="135"/>
    </location>
    <ligand>
        <name>a divalent metal cation</name>
        <dbReference type="ChEBI" id="CHEBI:60240"/>
    </ligand>
</feature>
<evidence type="ECO:0000313" key="4">
    <source>
        <dbReference type="EMBL" id="OEH94304.1"/>
    </source>
</evidence>
<evidence type="ECO:0000256" key="3">
    <source>
        <dbReference type="PIRSR" id="PIRSR607837-1"/>
    </source>
</evidence>
<keyword evidence="5" id="KW-1185">Reference proteome</keyword>
<dbReference type="Proteomes" id="UP000095209">
    <property type="component" value="Unassembled WGS sequence"/>
</dbReference>
<keyword evidence="2 3" id="KW-0479">Metal-binding</keyword>
<dbReference type="Gene3D" id="1.20.120.450">
    <property type="entry name" value="dinb family like domain"/>
    <property type="match status" value="1"/>
</dbReference>
<sequence>MIAWRAICLIDFFKYNWTVRDEWFTWCKQLTPEQLLMTRTGGIGNILHTLFHIVEVEYSWNRAIQEKEDSVLQFDDYHTLEKVKQLSYSCRNEITGFLQSDLTKLENETVIAAWDNTELSKVDILHHVIIHEIHHIGQLSIWARELNLEPVSASFINRTL</sequence>
<dbReference type="InterPro" id="IPR034660">
    <property type="entry name" value="DinB/YfiT-like"/>
</dbReference>
<proteinExistence type="inferred from homology"/>
<gene>
    <name evidence="4" type="ORF">BFG57_08590</name>
</gene>
<feature type="binding site" evidence="3">
    <location>
        <position position="52"/>
    </location>
    <ligand>
        <name>a divalent metal cation</name>
        <dbReference type="ChEBI" id="CHEBI:60240"/>
    </ligand>
</feature>
<comment type="similarity">
    <text evidence="1">Belongs to the DinB family.</text>
</comment>
<evidence type="ECO:0000256" key="2">
    <source>
        <dbReference type="ARBA" id="ARBA00022723"/>
    </source>
</evidence>
<feature type="binding site" evidence="3">
    <location>
        <position position="131"/>
    </location>
    <ligand>
        <name>a divalent metal cation</name>
        <dbReference type="ChEBI" id="CHEBI:60240"/>
    </ligand>
</feature>
<evidence type="ECO:0000313" key="5">
    <source>
        <dbReference type="Proteomes" id="UP000095209"/>
    </source>
</evidence>